<dbReference type="RefSeq" id="WP_121193432.1">
    <property type="nucleotide sequence ID" value="NZ_RBWV01000011.1"/>
</dbReference>
<feature type="signal peptide" evidence="1">
    <location>
        <begin position="1"/>
        <end position="27"/>
    </location>
</feature>
<dbReference type="Proteomes" id="UP000281955">
    <property type="component" value="Unassembled WGS sequence"/>
</dbReference>
<accession>A0A420XR24</accession>
<comment type="caution">
    <text evidence="2">The sequence shown here is derived from an EMBL/GenBank/DDBJ whole genome shotgun (WGS) entry which is preliminary data.</text>
</comment>
<feature type="chain" id="PRO_5019030377" evidence="1">
    <location>
        <begin position="28"/>
        <end position="331"/>
    </location>
</feature>
<name>A0A420XR24_9ACTN</name>
<sequence>MRRPDLRPLAVAALSLAALVPSTGASAAGGASVATRAAAGDLAAIRAATAAAQRSGFRAVERDPRGTEPGSQVTTYDAVRYAAHVVSTSVDGVEDRLEVRHVGVYYRLDAEDRPALRLMHRPGATHALDPDPRQTLAIADDEPTSQLGGLRQTDVRSVRRRVDGTTLLVLQRHSPADRLTLVVGRGGALARVVAAPTETSAWSASFSYGAHVGLPDRRRVVGLQRLLQAKAAPELGDEVAQAATCSAAYANAVADRQTRAVGPADLATGVAAVRRGVADLAIPLRFARTPDGWSIAATDPFTRVTHRSSVSLSDGTLVVVGGSSADPALVC</sequence>
<evidence type="ECO:0000313" key="3">
    <source>
        <dbReference type="Proteomes" id="UP000281955"/>
    </source>
</evidence>
<keyword evidence="3" id="KW-1185">Reference proteome</keyword>
<dbReference type="AlphaFoldDB" id="A0A420XR24"/>
<evidence type="ECO:0000256" key="1">
    <source>
        <dbReference type="SAM" id="SignalP"/>
    </source>
</evidence>
<evidence type="ECO:0000313" key="2">
    <source>
        <dbReference type="EMBL" id="RKS75695.1"/>
    </source>
</evidence>
<dbReference type="EMBL" id="RBWV01000011">
    <property type="protein sequence ID" value="RKS75695.1"/>
    <property type="molecule type" value="Genomic_DNA"/>
</dbReference>
<gene>
    <name evidence="2" type="ORF">CLV35_2172</name>
</gene>
<proteinExistence type="predicted"/>
<reference evidence="2 3" key="1">
    <citation type="submission" date="2018-10" db="EMBL/GenBank/DDBJ databases">
        <title>Genomic Encyclopedia of Archaeal and Bacterial Type Strains, Phase II (KMG-II): from individual species to whole genera.</title>
        <authorList>
            <person name="Goeker M."/>
        </authorList>
    </citation>
    <scope>NUCLEOTIDE SEQUENCE [LARGE SCALE GENOMIC DNA]</scope>
    <source>
        <strain evidence="2 3">RP-AC37</strain>
    </source>
</reference>
<dbReference type="InParanoid" id="A0A420XR24"/>
<protein>
    <submittedName>
        <fullName evidence="2">Uncharacterized protein</fullName>
    </submittedName>
</protein>
<organism evidence="2 3">
    <name type="scientific">Motilibacter peucedani</name>
    <dbReference type="NCBI Taxonomy" id="598650"/>
    <lineage>
        <taxon>Bacteria</taxon>
        <taxon>Bacillati</taxon>
        <taxon>Actinomycetota</taxon>
        <taxon>Actinomycetes</taxon>
        <taxon>Motilibacterales</taxon>
        <taxon>Motilibacteraceae</taxon>
        <taxon>Motilibacter</taxon>
    </lineage>
</organism>
<keyword evidence="1" id="KW-0732">Signal</keyword>